<dbReference type="SUPFAM" id="SSF49503">
    <property type="entry name" value="Cupredoxins"/>
    <property type="match status" value="1"/>
</dbReference>
<dbReference type="GO" id="GO:0005507">
    <property type="term" value="F:copper ion binding"/>
    <property type="evidence" value="ECO:0007669"/>
    <property type="project" value="InterPro"/>
</dbReference>
<evidence type="ECO:0000256" key="6">
    <source>
        <dbReference type="ARBA" id="ARBA00023002"/>
    </source>
</evidence>
<comment type="similarity">
    <text evidence="2">Belongs to the multicopper oxidase family.</text>
</comment>
<keyword evidence="5" id="KW-0677">Repeat</keyword>
<dbReference type="GO" id="GO:0005576">
    <property type="term" value="C:extracellular region"/>
    <property type="evidence" value="ECO:0007669"/>
    <property type="project" value="UniProtKB-SubCell"/>
</dbReference>
<dbReference type="InterPro" id="IPR008972">
    <property type="entry name" value="Cupredoxin"/>
</dbReference>
<keyword evidence="7" id="KW-0186">Copper</keyword>
<dbReference type="InterPro" id="IPR045087">
    <property type="entry name" value="Cu-oxidase_fam"/>
</dbReference>
<evidence type="ECO:0000259" key="8">
    <source>
        <dbReference type="Pfam" id="PF07731"/>
    </source>
</evidence>
<evidence type="ECO:0000256" key="5">
    <source>
        <dbReference type="ARBA" id="ARBA00022737"/>
    </source>
</evidence>
<dbReference type="GO" id="GO:0016491">
    <property type="term" value="F:oxidoreductase activity"/>
    <property type="evidence" value="ECO:0007669"/>
    <property type="project" value="UniProtKB-KW"/>
</dbReference>
<protein>
    <recommendedName>
        <fullName evidence="8">Plastocyanin-like domain-containing protein</fullName>
    </recommendedName>
</protein>
<dbReference type="PANTHER" id="PTHR11709:SF483">
    <property type="entry name" value="LACCASE"/>
    <property type="match status" value="1"/>
</dbReference>
<keyword evidence="4" id="KW-0479">Metal-binding</keyword>
<dbReference type="InterPro" id="IPR033138">
    <property type="entry name" value="Cu_oxidase_CS"/>
</dbReference>
<dbReference type="InterPro" id="IPR011706">
    <property type="entry name" value="Cu-oxidase_C"/>
</dbReference>
<dbReference type="InterPro" id="IPR002355">
    <property type="entry name" value="Cu_oxidase_Cu_BS"/>
</dbReference>
<evidence type="ECO:0000313" key="9">
    <source>
        <dbReference type="EMBL" id="AFK37721.1"/>
    </source>
</evidence>
<dbReference type="Pfam" id="PF07731">
    <property type="entry name" value="Cu-oxidase_2"/>
    <property type="match status" value="1"/>
</dbReference>
<comment type="subcellular location">
    <subcellularLocation>
        <location evidence="1">Secreted</location>
    </subcellularLocation>
</comment>
<accession>I3SBS9</accession>
<dbReference type="EMBL" id="BT137926">
    <property type="protein sequence ID" value="AFK37721.1"/>
    <property type="molecule type" value="mRNA"/>
</dbReference>
<dbReference type="Gene3D" id="2.60.40.420">
    <property type="entry name" value="Cupredoxins - blue copper proteins"/>
    <property type="match status" value="1"/>
</dbReference>
<proteinExistence type="evidence at transcript level"/>
<keyword evidence="6" id="KW-0560">Oxidoreductase</keyword>
<dbReference type="AlphaFoldDB" id="I3SBS9"/>
<dbReference type="PROSITE" id="PS00080">
    <property type="entry name" value="MULTICOPPER_OXIDASE2"/>
    <property type="match status" value="1"/>
</dbReference>
<evidence type="ECO:0000256" key="1">
    <source>
        <dbReference type="ARBA" id="ARBA00004613"/>
    </source>
</evidence>
<feature type="domain" description="Plastocyanin-like" evidence="8">
    <location>
        <begin position="1"/>
        <end position="81"/>
    </location>
</feature>
<dbReference type="PROSITE" id="PS00079">
    <property type="entry name" value="MULTICOPPER_OXIDASE1"/>
    <property type="match status" value="1"/>
</dbReference>
<evidence type="ECO:0000256" key="4">
    <source>
        <dbReference type="ARBA" id="ARBA00022723"/>
    </source>
</evidence>
<evidence type="ECO:0000256" key="2">
    <source>
        <dbReference type="ARBA" id="ARBA00010609"/>
    </source>
</evidence>
<name>I3SBS9_LOTJA</name>
<reference evidence="9" key="1">
    <citation type="submission" date="2012-05" db="EMBL/GenBank/DDBJ databases">
        <authorList>
            <person name="Krishnakumar V."/>
            <person name="Cheung F."/>
            <person name="Xiao Y."/>
            <person name="Chan A."/>
            <person name="Moskal W.A."/>
            <person name="Town C.D."/>
        </authorList>
    </citation>
    <scope>NUCLEOTIDE SEQUENCE</scope>
</reference>
<sequence>MHIHGYNFHVLAQDFGIYNPILDKAKYNLVNPQISTTVPVPPGGWAAIRFQANNPGAWFVHCHVDDHNVWGLTTVFLVENGPTPSTSLLPPPADLPKC</sequence>
<dbReference type="PANTHER" id="PTHR11709">
    <property type="entry name" value="MULTI-COPPER OXIDASE"/>
    <property type="match status" value="1"/>
</dbReference>
<organism evidence="9">
    <name type="scientific">Lotus japonicus</name>
    <name type="common">Lotus corniculatus var. japonicus</name>
    <dbReference type="NCBI Taxonomy" id="34305"/>
    <lineage>
        <taxon>Eukaryota</taxon>
        <taxon>Viridiplantae</taxon>
        <taxon>Streptophyta</taxon>
        <taxon>Embryophyta</taxon>
        <taxon>Tracheophyta</taxon>
        <taxon>Spermatophyta</taxon>
        <taxon>Magnoliopsida</taxon>
        <taxon>eudicotyledons</taxon>
        <taxon>Gunneridae</taxon>
        <taxon>Pentapetalae</taxon>
        <taxon>rosids</taxon>
        <taxon>fabids</taxon>
        <taxon>Fabales</taxon>
        <taxon>Fabaceae</taxon>
        <taxon>Papilionoideae</taxon>
        <taxon>50 kb inversion clade</taxon>
        <taxon>NPAAA clade</taxon>
        <taxon>Hologalegina</taxon>
        <taxon>robinioid clade</taxon>
        <taxon>Loteae</taxon>
        <taxon>Lotus</taxon>
    </lineage>
</organism>
<evidence type="ECO:0000256" key="7">
    <source>
        <dbReference type="ARBA" id="ARBA00023008"/>
    </source>
</evidence>
<evidence type="ECO:0000256" key="3">
    <source>
        <dbReference type="ARBA" id="ARBA00022525"/>
    </source>
</evidence>
<keyword evidence="3" id="KW-0964">Secreted</keyword>